<dbReference type="PROSITE" id="PS51186">
    <property type="entry name" value="GNAT"/>
    <property type="match status" value="1"/>
</dbReference>
<reference evidence="2" key="2">
    <citation type="submission" date="2021-03" db="UniProtKB">
        <authorList>
            <consortium name="Ensembl"/>
        </authorList>
    </citation>
    <scope>IDENTIFICATION</scope>
</reference>
<organism evidence="2">
    <name type="scientific">Xenopus tropicalis</name>
    <name type="common">Western clawed frog</name>
    <name type="synonym">Silurana tropicalis</name>
    <dbReference type="NCBI Taxonomy" id="8364"/>
    <lineage>
        <taxon>Eukaryota</taxon>
        <taxon>Metazoa</taxon>
        <taxon>Chordata</taxon>
        <taxon>Craniata</taxon>
        <taxon>Vertebrata</taxon>
        <taxon>Euteleostomi</taxon>
        <taxon>Amphibia</taxon>
        <taxon>Batrachia</taxon>
        <taxon>Anura</taxon>
        <taxon>Pipoidea</taxon>
        <taxon>Pipidae</taxon>
        <taxon>Xenopodinae</taxon>
        <taxon>Xenopus</taxon>
        <taxon>Silurana</taxon>
    </lineage>
</organism>
<dbReference type="InterPro" id="IPR056483">
    <property type="entry name" value="Hisat_C"/>
</dbReference>
<dbReference type="GeneTree" id="ENSGT00940000165408"/>
<evidence type="ECO:0000313" key="5">
    <source>
        <dbReference type="Xenbase" id="XB-GENE-29082799"/>
    </source>
</evidence>
<dbReference type="GeneID" id="100495706"/>
<reference evidence="4" key="3">
    <citation type="submission" date="2025-04" db="UniProtKB">
        <authorList>
            <consortium name="RefSeq"/>
        </authorList>
    </citation>
    <scope>IDENTIFICATION</scope>
    <source>
        <strain evidence="4">Nigerian</strain>
        <tissue evidence="4">Liver and blood</tissue>
    </source>
</reference>
<dbReference type="Ensembl" id="ENSXETT00000107775">
    <property type="protein sequence ID" value="ENSXETP00000109838"/>
    <property type="gene ID" value="ENSXETG00000048980"/>
</dbReference>
<feature type="domain" description="N-acetyltransferase" evidence="1">
    <location>
        <begin position="24"/>
        <end position="192"/>
    </location>
</feature>
<dbReference type="KEGG" id="xtr:100495706"/>
<protein>
    <submittedName>
        <fullName evidence="2 4">Probable N-acetyltransferase 16</fullName>
    </submittedName>
</protein>
<dbReference type="Gene3D" id="3.40.630.30">
    <property type="match status" value="1"/>
</dbReference>
<gene>
    <name evidence="2 4 5" type="primary">LOC100495706</name>
</gene>
<dbReference type="InterPro" id="IPR016181">
    <property type="entry name" value="Acyl_CoA_acyltransferase"/>
</dbReference>
<dbReference type="AlphaFoldDB" id="A0A803JPD9"/>
<reference evidence="2" key="1">
    <citation type="journal article" date="2010" name="Science">
        <title>The genome of the Western clawed frog Xenopus tropicalis.</title>
        <authorList>
            <person name="Hellsten U."/>
            <person name="Harland R.M."/>
            <person name="Gilchrist M.J."/>
            <person name="Hendrix D."/>
            <person name="Jurka J."/>
            <person name="Kapitonov V."/>
            <person name="Ovcharenko I."/>
            <person name="Putnam N.H."/>
            <person name="Shu S."/>
            <person name="Taher L."/>
            <person name="Blitz I.L."/>
            <person name="Blumberg B."/>
            <person name="Dichmann D.S."/>
            <person name="Dubchak I."/>
            <person name="Amaya E."/>
            <person name="Detter J.C."/>
            <person name="Fletcher R."/>
            <person name="Gerhard D.S."/>
            <person name="Goodstein D."/>
            <person name="Graves T."/>
            <person name="Grigoriev I.V."/>
            <person name="Grimwood J."/>
            <person name="Kawashima T."/>
            <person name="Lindquist E."/>
            <person name="Lucas S.M."/>
            <person name="Mead P.E."/>
            <person name="Mitros T."/>
            <person name="Ogino H."/>
            <person name="Ohta Y."/>
            <person name="Poliakov A.V."/>
            <person name="Pollet N."/>
            <person name="Robert J."/>
            <person name="Salamov A."/>
            <person name="Sater A.K."/>
            <person name="Schmutz J."/>
            <person name="Terry A."/>
            <person name="Vize P.D."/>
            <person name="Warren W.C."/>
            <person name="Wells D."/>
            <person name="Wills A."/>
            <person name="Wilson R.K."/>
            <person name="Zimmerman L.B."/>
            <person name="Zorn A.M."/>
            <person name="Grainger R."/>
            <person name="Grammer T."/>
            <person name="Khokha M.K."/>
            <person name="Richardson P.M."/>
            <person name="Rokhsar D.S."/>
        </authorList>
    </citation>
    <scope>NUCLEOTIDE SEQUENCE [LARGE SCALE GENOMIC DNA]</scope>
    <source>
        <strain evidence="2">Nigerian</strain>
    </source>
</reference>
<dbReference type="AGR" id="Xenbase:XB-GENE-29082799"/>
<dbReference type="Pfam" id="PF00583">
    <property type="entry name" value="Acetyltransf_1"/>
    <property type="match status" value="1"/>
</dbReference>
<dbReference type="InterPro" id="IPR000182">
    <property type="entry name" value="GNAT_dom"/>
</dbReference>
<dbReference type="PANTHER" id="PTHR47403:SF7">
    <property type="entry name" value="N-ACETYLTRANSFERASE 16-RELATED"/>
    <property type="match status" value="1"/>
</dbReference>
<dbReference type="CDD" id="cd04301">
    <property type="entry name" value="NAT_SF"/>
    <property type="match status" value="1"/>
</dbReference>
<proteinExistence type="predicted"/>
<dbReference type="Proteomes" id="UP000008143">
    <property type="component" value="Chromosome 3"/>
</dbReference>
<evidence type="ECO:0000313" key="2">
    <source>
        <dbReference type="Ensembl" id="ENSXETP00000109838"/>
    </source>
</evidence>
<dbReference type="Xenbase" id="XB-GENE-29082799">
    <property type="gene designation" value="LOC100495706"/>
</dbReference>
<sequence>MHSEPPEVVSLHLENMSENPLPDAQILPATARDYKEVMSISKGIYCGADPLPSRYHEWLADPKREMFVAKSEGKVVGFMSFLLVDDGTTAVAEALRVAPWMRGRGIAGAIQQFSLDFLRSNYPGATRIRFSGTSETPPTIMSRCRKVHSKSLISVVIPYEQMEEKIKLLEGRLEGVGGRRLPVALSPSEVLRLFEDPCTTERLLPKGLLIQSWFPLSTHRSNLELLRQRGVVWLYSQPSASISEICTGTHDSPYTPQEPSAPIPLSLPISSSLPNPSIVSHTSCGFLSLGTPPFPVPLGDGMCRFDIDLFGTDPVSAQSHVLHQLIEMQRVLPAGGGAVCYLFAETSLFPELNQFCQGLEPFYKVIEQHVLEIEV</sequence>
<dbReference type="GO" id="GO:0016747">
    <property type="term" value="F:acyltransferase activity, transferring groups other than amino-acyl groups"/>
    <property type="evidence" value="ECO:0007669"/>
    <property type="project" value="InterPro"/>
</dbReference>
<name>A0A803JPD9_XENTR</name>
<dbReference type="OMA" id="INEMGHE"/>
<dbReference type="PANTHER" id="PTHR47403">
    <property type="entry name" value="LOC100145250 PROTEIN"/>
    <property type="match status" value="1"/>
</dbReference>
<dbReference type="SUPFAM" id="SSF55729">
    <property type="entry name" value="Acyl-CoA N-acyltransferases (Nat)"/>
    <property type="match status" value="1"/>
</dbReference>
<accession>A0A803JPD9</accession>
<keyword evidence="3" id="KW-1185">Reference proteome</keyword>
<evidence type="ECO:0000313" key="4">
    <source>
        <dbReference type="RefSeq" id="XP_031755365.1"/>
    </source>
</evidence>
<dbReference type="RefSeq" id="XP_031755365.1">
    <property type="nucleotide sequence ID" value="XM_031899505.1"/>
</dbReference>
<evidence type="ECO:0000313" key="3">
    <source>
        <dbReference type="Proteomes" id="UP000008143"/>
    </source>
</evidence>
<dbReference type="Pfam" id="PF24066">
    <property type="entry name" value="Hisat_C"/>
    <property type="match status" value="2"/>
</dbReference>
<dbReference type="OrthoDB" id="6151923at2759"/>
<evidence type="ECO:0000259" key="1">
    <source>
        <dbReference type="PROSITE" id="PS51186"/>
    </source>
</evidence>